<proteinExistence type="predicted"/>
<reference evidence="4" key="1">
    <citation type="submission" date="2008-10" db="EMBL/GenBank/DDBJ databases">
        <authorList>
            <person name="Molnar K."/>
        </authorList>
    </citation>
    <scope>NUCLEOTIDE SEQUENCE [LARGE SCALE GENOMIC DNA]</scope>
    <source>
        <strain evidence="4">NRRL 15998</strain>
    </source>
</reference>
<dbReference type="PANTHER" id="PTHR40032">
    <property type="entry name" value="EXPORTED PROTEIN-RELATED"/>
    <property type="match status" value="1"/>
</dbReference>
<dbReference type="Proteomes" id="UP000003986">
    <property type="component" value="Unassembled WGS sequence"/>
</dbReference>
<feature type="region of interest" description="Disordered" evidence="1">
    <location>
        <begin position="485"/>
        <end position="515"/>
    </location>
</feature>
<gene>
    <name evidence="3" type="ORF">SSGG_04038</name>
</gene>
<dbReference type="Pfam" id="PF12671">
    <property type="entry name" value="Amidase_6"/>
    <property type="match status" value="1"/>
</dbReference>
<dbReference type="InterPro" id="IPR024301">
    <property type="entry name" value="Amidase_6"/>
</dbReference>
<feature type="region of interest" description="Disordered" evidence="1">
    <location>
        <begin position="242"/>
        <end position="293"/>
    </location>
</feature>
<sequence>MLCGIFLAFDEPSAEALPCTRQAHGCRLLGDPENDRDLCGTESGDHQVHPLAVVGVESGDRFGQNHRHDRLVRGIGFRNDAEHPLVEHIRFPGSLPLRVGDVPQSDLVGQGTQLAQAHVVAGDGHLFAPDGQHRLAGQVLGEPGREPRPDPDEPVHLREHVCEELDVEGIPHPAPLQRLRRRITLSRPCRISVPRTPSAPGRPDGRPCSGIRTPPPGSVTRPERKGVRIDRRSSKIRRAMPVGFTDPATSGGRSHSTDAVGGTNPRGDEVKRVNRPRQGDAQESALTAGEAAPRGRAGVALVGALTLLAGLMMTTVSTASAEPQSALPGVTLAEDDLAEAVEHINREIYVEKQDTSAAGLQRSVSKEASRLAAQPLALHSLAVEADRIEDVAEQFHADGRIEVTDVDTSVDSVETDGDVRFVTLHIARTLGDGQVWEELQPFAVIDAPLGTLRPGQFFAVDGDAVQYDQVPAELLDFESVPKFDPNEFADPDQPTPLAPETGPAVEPSSIEPLDEAEAPGGVETMALSAANRTKVKNYALKYALSPNSSYHKWSQDCTNFVSQSLKAGGWKHDLGWYRSDGNWWYTGNVGIRASWTWAGAANFFRFARIESKRATGWSNVYQLRAGDILQYANSTNYNNMVHSMVTTGHSGNVPLLSYHTSNTKNKPFTAINTKGRTWWANKV</sequence>
<evidence type="ECO:0000313" key="4">
    <source>
        <dbReference type="Proteomes" id="UP000003986"/>
    </source>
</evidence>
<feature type="region of interest" description="Disordered" evidence="1">
    <location>
        <begin position="191"/>
        <end position="229"/>
    </location>
</feature>
<feature type="domain" description="Putative amidase" evidence="2">
    <location>
        <begin position="531"/>
        <end position="674"/>
    </location>
</feature>
<organism evidence="3 4">
    <name type="scientific">Streptomyces filamentosus NRRL 15998</name>
    <dbReference type="NCBI Taxonomy" id="457431"/>
    <lineage>
        <taxon>Bacteria</taxon>
        <taxon>Bacillati</taxon>
        <taxon>Actinomycetota</taxon>
        <taxon>Actinomycetes</taxon>
        <taxon>Kitasatosporales</taxon>
        <taxon>Streptomycetaceae</taxon>
        <taxon>Streptomyces</taxon>
    </lineage>
</organism>
<accession>D6ADI5</accession>
<feature type="compositionally biased region" description="Basic and acidic residues" evidence="1">
    <location>
        <begin position="266"/>
        <end position="280"/>
    </location>
</feature>
<evidence type="ECO:0000256" key="1">
    <source>
        <dbReference type="SAM" id="MobiDB-lite"/>
    </source>
</evidence>
<dbReference type="EMBL" id="DS999644">
    <property type="protein sequence ID" value="EFE76671.2"/>
    <property type="molecule type" value="Genomic_DNA"/>
</dbReference>
<reference evidence="4" key="2">
    <citation type="submission" date="2008-12" db="EMBL/GenBank/DDBJ databases">
        <title>Annotation of Streptomyces roseosporus strain NRRL 15998.</title>
        <authorList>
            <consortium name="The Broad Institute Genome Sequencing Platform"/>
            <consortium name="Broad Institute Microbial Sequencing Center"/>
            <person name="Fischbach M."/>
            <person name="Ward D."/>
            <person name="Young S."/>
            <person name="Kodira C.D."/>
            <person name="Zeng Q."/>
            <person name="Koehrsen M."/>
            <person name="Godfrey P."/>
            <person name="Alvarado L."/>
            <person name="Berlin A.M."/>
            <person name="Borenstein D."/>
            <person name="Chen Z."/>
            <person name="Engels R."/>
            <person name="Freedman E."/>
            <person name="Gellesch M."/>
            <person name="Goldberg J."/>
            <person name="Griggs A."/>
            <person name="Gujja S."/>
            <person name="Heiman D.I."/>
            <person name="Hepburn T.A."/>
            <person name="Howarth C."/>
            <person name="Jen D."/>
            <person name="Larson L."/>
            <person name="Lewis B."/>
            <person name="Mehta T."/>
            <person name="Park D."/>
            <person name="Pearson M."/>
            <person name="Roberts A."/>
            <person name="Saif S."/>
            <person name="Shea T.D."/>
            <person name="Shenoy N."/>
            <person name="Sisk P."/>
            <person name="Stolte C."/>
            <person name="Sykes S.N."/>
            <person name="Walk T."/>
            <person name="White J."/>
            <person name="Yandava C."/>
            <person name="Straight P."/>
            <person name="Clardy J."/>
            <person name="Hung D."/>
            <person name="Kolter R."/>
            <person name="Mekalanos J."/>
            <person name="Walker S."/>
            <person name="Walsh C.T."/>
            <person name="Wieland B.L.C."/>
            <person name="Ilzarbe M."/>
            <person name="Galagan J."/>
            <person name="Nusbaum C."/>
            <person name="Birren B."/>
        </authorList>
    </citation>
    <scope>NUCLEOTIDE SEQUENCE [LARGE SCALE GENOMIC DNA]</scope>
    <source>
        <strain evidence="4">NRRL 15998</strain>
    </source>
</reference>
<dbReference type="PANTHER" id="PTHR40032:SF1">
    <property type="entry name" value="EXPORTED PROTEIN"/>
    <property type="match status" value="1"/>
</dbReference>
<evidence type="ECO:0000313" key="3">
    <source>
        <dbReference type="EMBL" id="EFE76671.2"/>
    </source>
</evidence>
<dbReference type="AlphaFoldDB" id="D6ADI5"/>
<evidence type="ECO:0000259" key="2">
    <source>
        <dbReference type="Pfam" id="PF12671"/>
    </source>
</evidence>
<protein>
    <submittedName>
        <fullName evidence="3">Predicted protein</fullName>
    </submittedName>
</protein>
<name>D6ADI5_STRFL</name>